<gene>
    <name evidence="1" type="ORF">AVEN_106679_1</name>
</gene>
<reference evidence="1 2" key="1">
    <citation type="journal article" date="2019" name="Sci. Rep.">
        <title>Orb-weaving spider Araneus ventricosus genome elucidates the spidroin gene catalogue.</title>
        <authorList>
            <person name="Kono N."/>
            <person name="Nakamura H."/>
            <person name="Ohtoshi R."/>
            <person name="Moran D.A.P."/>
            <person name="Shinohara A."/>
            <person name="Yoshida Y."/>
            <person name="Fujiwara M."/>
            <person name="Mori M."/>
            <person name="Tomita M."/>
            <person name="Arakawa K."/>
        </authorList>
    </citation>
    <scope>NUCLEOTIDE SEQUENCE [LARGE SCALE GENOMIC DNA]</scope>
</reference>
<comment type="caution">
    <text evidence="1">The sequence shown here is derived from an EMBL/GenBank/DDBJ whole genome shotgun (WGS) entry which is preliminary data.</text>
</comment>
<organism evidence="1 2">
    <name type="scientific">Araneus ventricosus</name>
    <name type="common">Orbweaver spider</name>
    <name type="synonym">Epeira ventricosa</name>
    <dbReference type="NCBI Taxonomy" id="182803"/>
    <lineage>
        <taxon>Eukaryota</taxon>
        <taxon>Metazoa</taxon>
        <taxon>Ecdysozoa</taxon>
        <taxon>Arthropoda</taxon>
        <taxon>Chelicerata</taxon>
        <taxon>Arachnida</taxon>
        <taxon>Araneae</taxon>
        <taxon>Araneomorphae</taxon>
        <taxon>Entelegynae</taxon>
        <taxon>Araneoidea</taxon>
        <taxon>Araneidae</taxon>
        <taxon>Araneus</taxon>
    </lineage>
</organism>
<dbReference type="EMBL" id="BGPR01062968">
    <property type="protein sequence ID" value="GBO38299.1"/>
    <property type="molecule type" value="Genomic_DNA"/>
</dbReference>
<protein>
    <submittedName>
        <fullName evidence="1">Uncharacterized protein</fullName>
    </submittedName>
</protein>
<evidence type="ECO:0000313" key="1">
    <source>
        <dbReference type="EMBL" id="GBO38299.1"/>
    </source>
</evidence>
<keyword evidence="2" id="KW-1185">Reference proteome</keyword>
<dbReference type="AlphaFoldDB" id="A0A4Y2WMD6"/>
<dbReference type="Proteomes" id="UP000499080">
    <property type="component" value="Unassembled WGS sequence"/>
</dbReference>
<sequence length="82" mass="9522">MDVTKEFRSIRHDGGRRLMWVNYEDSSPCFQYRSVAAGSLDLKLRWAYGVEDKSDLLMTSDNRSLDVKPVGISRNLKSEEFF</sequence>
<evidence type="ECO:0000313" key="2">
    <source>
        <dbReference type="Proteomes" id="UP000499080"/>
    </source>
</evidence>
<accession>A0A4Y2WMD6</accession>
<proteinExistence type="predicted"/>
<name>A0A4Y2WMD6_ARAVE</name>